<reference evidence="1 2" key="1">
    <citation type="journal article" date="2018" name="Int. J. Syst. Evol. Microbiol.">
        <title>Flavobacterium chryseum sp. nov. and Flavobacterium psychroterrae sp. nov., novel environmental bacteria isolated from Antarctica.</title>
        <authorList>
            <person name="Kralova S."/>
            <person name="Svec P."/>
            <person name="Busse H.J."/>
            <person name="Stankova E."/>
            <person name="Vaczi P."/>
            <person name="Sedlacek I."/>
        </authorList>
    </citation>
    <scope>NUCLEOTIDE SEQUENCE [LARGE SCALE GENOMIC DNA]</scope>
    <source>
        <strain evidence="1 2">CCM 8827</strain>
    </source>
</reference>
<accession>A0ABS5PFL2</accession>
<dbReference type="Proteomes" id="UP000722625">
    <property type="component" value="Unassembled WGS sequence"/>
</dbReference>
<organism evidence="1 2">
    <name type="scientific">Flavobacterium psychroterrae</name>
    <dbReference type="NCBI Taxonomy" id="2133767"/>
    <lineage>
        <taxon>Bacteria</taxon>
        <taxon>Pseudomonadati</taxon>
        <taxon>Bacteroidota</taxon>
        <taxon>Flavobacteriia</taxon>
        <taxon>Flavobacteriales</taxon>
        <taxon>Flavobacteriaceae</taxon>
        <taxon>Flavobacterium</taxon>
    </lineage>
</organism>
<dbReference type="EMBL" id="JAGYVZ010000014">
    <property type="protein sequence ID" value="MBS7232476.1"/>
    <property type="molecule type" value="Genomic_DNA"/>
</dbReference>
<gene>
    <name evidence="1" type="ORF">KHA90_15765</name>
</gene>
<evidence type="ECO:0000313" key="1">
    <source>
        <dbReference type="EMBL" id="MBS7232476.1"/>
    </source>
</evidence>
<dbReference type="RefSeq" id="WP_213302474.1">
    <property type="nucleotide sequence ID" value="NZ_JAGYVZ010000014.1"/>
</dbReference>
<sequence>MKNFNKLLAFDELMKTIKTNTDDPLSEAIKKLIDGQDYLQTIHDEAFAAGFEKGCDATNKVNEL</sequence>
<comment type="caution">
    <text evidence="1">The sequence shown here is derived from an EMBL/GenBank/DDBJ whole genome shotgun (WGS) entry which is preliminary data.</text>
</comment>
<keyword evidence="2" id="KW-1185">Reference proteome</keyword>
<protein>
    <submittedName>
        <fullName evidence="1">Uncharacterized protein</fullName>
    </submittedName>
</protein>
<name>A0ABS5PFL2_9FLAO</name>
<proteinExistence type="predicted"/>
<evidence type="ECO:0000313" key="2">
    <source>
        <dbReference type="Proteomes" id="UP000722625"/>
    </source>
</evidence>